<accession>A0A9D1U443</accession>
<dbReference type="Gene3D" id="2.30.30.100">
    <property type="match status" value="1"/>
</dbReference>
<dbReference type="Proteomes" id="UP000886878">
    <property type="component" value="Unassembled WGS sequence"/>
</dbReference>
<sequence>MPNTMEGIKERINESKGQPVLITAQLGRHRMKKQRGVIAETYPAIFVVKLAPESALGTMDCVSYTYTDILTKEIAVDFLAAETEE</sequence>
<dbReference type="PANTHER" id="PTHR40026:SF1">
    <property type="entry name" value="PROTEIN VEG"/>
    <property type="match status" value="1"/>
</dbReference>
<reference evidence="1" key="1">
    <citation type="journal article" date="2021" name="PeerJ">
        <title>Extensive microbial diversity within the chicken gut microbiome revealed by metagenomics and culture.</title>
        <authorList>
            <person name="Gilroy R."/>
            <person name="Ravi A."/>
            <person name="Getino M."/>
            <person name="Pursley I."/>
            <person name="Horton D.L."/>
            <person name="Alikhan N.F."/>
            <person name="Baker D."/>
            <person name="Gharbi K."/>
            <person name="Hall N."/>
            <person name="Watson M."/>
            <person name="Adriaenssens E.M."/>
            <person name="Foster-Nyarko E."/>
            <person name="Jarju S."/>
            <person name="Secka A."/>
            <person name="Antonio M."/>
            <person name="Oren A."/>
            <person name="Chaudhuri R.R."/>
            <person name="La Ragione R."/>
            <person name="Hildebrand F."/>
            <person name="Pallen M.J."/>
        </authorList>
    </citation>
    <scope>NUCLEOTIDE SEQUENCE</scope>
    <source>
        <strain evidence="1">ChiHejej3B27-2180</strain>
    </source>
</reference>
<dbReference type="EMBL" id="DXGK01000022">
    <property type="protein sequence ID" value="HIW69974.1"/>
    <property type="molecule type" value="Genomic_DNA"/>
</dbReference>
<dbReference type="PANTHER" id="PTHR40026">
    <property type="entry name" value="PROTEIN VEG"/>
    <property type="match status" value="1"/>
</dbReference>
<evidence type="ECO:0000313" key="2">
    <source>
        <dbReference type="Proteomes" id="UP000886878"/>
    </source>
</evidence>
<dbReference type="GO" id="GO:0006355">
    <property type="term" value="P:regulation of DNA-templated transcription"/>
    <property type="evidence" value="ECO:0007669"/>
    <property type="project" value="InterPro"/>
</dbReference>
<organism evidence="1 2">
    <name type="scientific">Candidatus Limosilactobacillus merdipullorum</name>
    <dbReference type="NCBI Taxonomy" id="2838653"/>
    <lineage>
        <taxon>Bacteria</taxon>
        <taxon>Bacillati</taxon>
        <taxon>Bacillota</taxon>
        <taxon>Bacilli</taxon>
        <taxon>Lactobacillales</taxon>
        <taxon>Lactobacillaceae</taxon>
        <taxon>Limosilactobacillus</taxon>
    </lineage>
</organism>
<dbReference type="Pfam" id="PF06257">
    <property type="entry name" value="VEG"/>
    <property type="match status" value="1"/>
</dbReference>
<evidence type="ECO:0000313" key="1">
    <source>
        <dbReference type="EMBL" id="HIW69974.1"/>
    </source>
</evidence>
<dbReference type="AlphaFoldDB" id="A0A9D1U443"/>
<proteinExistence type="predicted"/>
<gene>
    <name evidence="1" type="ORF">H9876_01130</name>
</gene>
<comment type="caution">
    <text evidence="1">The sequence shown here is derived from an EMBL/GenBank/DDBJ whole genome shotgun (WGS) entry which is preliminary data.</text>
</comment>
<name>A0A9D1U443_9LACO</name>
<dbReference type="InterPro" id="IPR009366">
    <property type="entry name" value="Protein_Veg"/>
</dbReference>
<protein>
    <submittedName>
        <fullName evidence="1">Veg family protein</fullName>
    </submittedName>
</protein>
<reference evidence="1" key="2">
    <citation type="submission" date="2021-04" db="EMBL/GenBank/DDBJ databases">
        <authorList>
            <person name="Gilroy R."/>
        </authorList>
    </citation>
    <scope>NUCLEOTIDE SEQUENCE</scope>
    <source>
        <strain evidence="1">ChiHejej3B27-2180</strain>
    </source>
</reference>